<name>A0AAV8ZT29_9CUCU</name>
<evidence type="ECO:0000256" key="1">
    <source>
        <dbReference type="SAM" id="Coils"/>
    </source>
</evidence>
<dbReference type="InterPro" id="IPR013578">
    <property type="entry name" value="Peptidase_M16C_assoc"/>
</dbReference>
<dbReference type="SUPFAM" id="SSF63411">
    <property type="entry name" value="LuxS/MPP-like metallohydrolase"/>
    <property type="match status" value="3"/>
</dbReference>
<feature type="domain" description="Peptidase M16C associated" evidence="4">
    <location>
        <begin position="420"/>
        <end position="549"/>
    </location>
</feature>
<reference evidence="5" key="1">
    <citation type="journal article" date="2023" name="Insect Mol. Biol.">
        <title>Genome sequencing provides insights into the evolution of gene families encoding plant cell wall-degrading enzymes in longhorned beetles.</title>
        <authorList>
            <person name="Shin N.R."/>
            <person name="Okamura Y."/>
            <person name="Kirsch R."/>
            <person name="Pauchet Y."/>
        </authorList>
    </citation>
    <scope>NUCLEOTIDE SEQUENCE</scope>
    <source>
        <strain evidence="5">RBIC_L_NR</strain>
    </source>
</reference>
<dbReference type="FunFam" id="3.30.830.10:FF:000031">
    <property type="entry name" value="Putative zinc metalloprotease"/>
    <property type="match status" value="1"/>
</dbReference>
<evidence type="ECO:0000313" key="6">
    <source>
        <dbReference type="Proteomes" id="UP001162156"/>
    </source>
</evidence>
<dbReference type="Pfam" id="PF08367">
    <property type="entry name" value="M16C_assoc"/>
    <property type="match status" value="1"/>
</dbReference>
<sequence length="810" mass="92169">MPPVDKTPNVNMVTEAFDDDGLPHTLEHLIFLGSEEYPYKGVLDLLANRCLASGTNAWTDIDNTFYIMETAGSDGFLALMPIFLEHILYPILREESFITEVHHITGEGEDAGVVYCEMQGRENSAESRLHLAISRNIYPGKCGYSSETGGIMKNLRDSTNNTKVRNYHKEFYRPENLKIIVTGQVKHNDVFKSLEKLEEKIASKGDRGPFRRPWQTPVPPLTESKNLVIKYPADDESNGLFAMAWRGASCVTDLYTVTATTLLLKYLTEFSVSPLPKEFVEIENPYASKINYSFYENSETCVAILFEDVPVDKLPEVKSKLQAMLKKILDNRDIDMQRMESIINRYKLESLSNLENSPHHTIAFMVIGHMLYGNSKEDLQQRVNPLTDLTNLLKESQSYWLEILRKYFVENKYITIQCVPSKEEQIKMAKEEKERIEAQKENLTEAGLKEKAEILEKAIEFNEREPPNDMITSIPIPSLSSIKFHNIVRYRTDSDQKQQIDLSDTPIFTYFDHLQTSFVYIFALLDTSNVPTELRTYLPLLLESLLELPVERDGNTIPYEEIVAQLNDDTVSTATSIGMGGGRGQFKCGNYSQTCIINLQVEVAKYQIGLRWLKELLNATPDYNLLKPDESSLNGCIIGMGCLESSFFHQTTRSITSYEDPDLPALMLYSQYLIQTEGPMWKQIRGKGYSYNYTIMVKVSEGLLYLMYSKATNVVGAYKETKEIVAKQLETKEWDNSLLESAKSSLIFEIIDEEKTIGEKYVAPLFDPKKIKTAVVTDPAKVTEIAAGFKKLDLDLTVYSSLEESFLNNL</sequence>
<evidence type="ECO:0000259" key="3">
    <source>
        <dbReference type="Pfam" id="PF05193"/>
    </source>
</evidence>
<evidence type="ECO:0000313" key="5">
    <source>
        <dbReference type="EMBL" id="KAJ8968571.1"/>
    </source>
</evidence>
<dbReference type="Proteomes" id="UP001162156">
    <property type="component" value="Unassembled WGS sequence"/>
</dbReference>
<feature type="coiled-coil region" evidence="1">
    <location>
        <begin position="419"/>
        <end position="465"/>
    </location>
</feature>
<feature type="domain" description="Peptidase M16 C-terminal" evidence="3">
    <location>
        <begin position="162"/>
        <end position="345"/>
    </location>
</feature>
<keyword evidence="6" id="KW-1185">Reference proteome</keyword>
<comment type="caution">
    <text evidence="5">The sequence shown here is derived from an EMBL/GenBank/DDBJ whole genome shotgun (WGS) entry which is preliminary data.</text>
</comment>
<evidence type="ECO:0000259" key="2">
    <source>
        <dbReference type="Pfam" id="PF00675"/>
    </source>
</evidence>
<proteinExistence type="predicted"/>
<dbReference type="GO" id="GO:0046872">
    <property type="term" value="F:metal ion binding"/>
    <property type="evidence" value="ECO:0007669"/>
    <property type="project" value="InterPro"/>
</dbReference>
<dbReference type="Pfam" id="PF00675">
    <property type="entry name" value="Peptidase_M16"/>
    <property type="match status" value="1"/>
</dbReference>
<dbReference type="Gene3D" id="3.30.830.10">
    <property type="entry name" value="Metalloenzyme, LuxS/M16 peptidase-like"/>
    <property type="match status" value="4"/>
</dbReference>
<protein>
    <submittedName>
        <fullName evidence="5">Uncharacterized protein</fullName>
    </submittedName>
</protein>
<dbReference type="EMBL" id="JANEYF010000676">
    <property type="protein sequence ID" value="KAJ8968571.1"/>
    <property type="molecule type" value="Genomic_DNA"/>
</dbReference>
<dbReference type="Pfam" id="PF05193">
    <property type="entry name" value="Peptidase_M16_C"/>
    <property type="match status" value="1"/>
</dbReference>
<dbReference type="InterPro" id="IPR011765">
    <property type="entry name" value="Pept_M16_N"/>
</dbReference>
<gene>
    <name evidence="5" type="ORF">NQ314_002236</name>
</gene>
<organism evidence="5 6">
    <name type="scientific">Rhamnusium bicolor</name>
    <dbReference type="NCBI Taxonomy" id="1586634"/>
    <lineage>
        <taxon>Eukaryota</taxon>
        <taxon>Metazoa</taxon>
        <taxon>Ecdysozoa</taxon>
        <taxon>Arthropoda</taxon>
        <taxon>Hexapoda</taxon>
        <taxon>Insecta</taxon>
        <taxon>Pterygota</taxon>
        <taxon>Neoptera</taxon>
        <taxon>Endopterygota</taxon>
        <taxon>Coleoptera</taxon>
        <taxon>Polyphaga</taxon>
        <taxon>Cucujiformia</taxon>
        <taxon>Chrysomeloidea</taxon>
        <taxon>Cerambycidae</taxon>
        <taxon>Lepturinae</taxon>
        <taxon>Rhagiini</taxon>
        <taxon>Rhamnusium</taxon>
    </lineage>
</organism>
<keyword evidence="1" id="KW-0175">Coiled coil</keyword>
<dbReference type="InterPro" id="IPR007863">
    <property type="entry name" value="Peptidase_M16_C"/>
</dbReference>
<dbReference type="InterPro" id="IPR011249">
    <property type="entry name" value="Metalloenz_LuxS/M16"/>
</dbReference>
<dbReference type="GO" id="GO:0006508">
    <property type="term" value="P:proteolysis"/>
    <property type="evidence" value="ECO:0007669"/>
    <property type="project" value="InterPro"/>
</dbReference>
<dbReference type="AlphaFoldDB" id="A0AAV8ZT29"/>
<dbReference type="FunFam" id="3.30.830.10:FF:000015">
    <property type="entry name" value="Putative zinc metalloprotease"/>
    <property type="match status" value="1"/>
</dbReference>
<evidence type="ECO:0000259" key="4">
    <source>
        <dbReference type="Pfam" id="PF08367"/>
    </source>
</evidence>
<dbReference type="PANTHER" id="PTHR43016">
    <property type="entry name" value="PRESEQUENCE PROTEASE"/>
    <property type="match status" value="1"/>
</dbReference>
<feature type="domain" description="Peptidase M16 N-terminal" evidence="2">
    <location>
        <begin position="18"/>
        <end position="107"/>
    </location>
</feature>
<dbReference type="PANTHER" id="PTHR43016:SF16">
    <property type="entry name" value="METALLOPROTEASE, PUTATIVE (AFU_ORTHOLOGUE AFUA_4G07610)-RELATED"/>
    <property type="match status" value="1"/>
</dbReference>
<accession>A0AAV8ZT29</accession>